<organism evidence="1 2">
    <name type="scientific">Brevundimonas olei</name>
    <dbReference type="NCBI Taxonomy" id="657642"/>
    <lineage>
        <taxon>Bacteria</taxon>
        <taxon>Pseudomonadati</taxon>
        <taxon>Pseudomonadota</taxon>
        <taxon>Alphaproteobacteria</taxon>
        <taxon>Caulobacterales</taxon>
        <taxon>Caulobacteraceae</taxon>
        <taxon>Brevundimonas</taxon>
    </lineage>
</organism>
<dbReference type="Proteomes" id="UP001363460">
    <property type="component" value="Plasmid unnamed"/>
</dbReference>
<keyword evidence="1" id="KW-0614">Plasmid</keyword>
<dbReference type="EMBL" id="CP146370">
    <property type="protein sequence ID" value="WWT56511.1"/>
    <property type="molecule type" value="Genomic_DNA"/>
</dbReference>
<protein>
    <submittedName>
        <fullName evidence="1">Uncharacterized protein</fullName>
    </submittedName>
</protein>
<sequence length="83" mass="9478">MSSDGKPISDAQLRRISLEWTRKAKEPITVEAIGSVIYGFGSELAVLRLYYAHRLVPSDRLKVSWSAPRKTWYFSYESDILLG</sequence>
<gene>
    <name evidence="1" type="ORF">V8J38_16810</name>
</gene>
<geneLocation type="plasmid" evidence="1 2">
    <name>unnamed</name>
</geneLocation>
<keyword evidence="2" id="KW-1185">Reference proteome</keyword>
<name>A0ABZ2ILE2_9CAUL</name>
<proteinExistence type="predicted"/>
<evidence type="ECO:0000313" key="2">
    <source>
        <dbReference type="Proteomes" id="UP001363460"/>
    </source>
</evidence>
<dbReference type="RefSeq" id="WP_338578664.1">
    <property type="nucleotide sequence ID" value="NZ_CP146370.1"/>
</dbReference>
<evidence type="ECO:0000313" key="1">
    <source>
        <dbReference type="EMBL" id="WWT56511.1"/>
    </source>
</evidence>
<accession>A0ABZ2ILE2</accession>
<reference evidence="1 2" key="1">
    <citation type="submission" date="2024-02" db="EMBL/GenBank/DDBJ databases">
        <title>Distribution and functional of Brevundimonas-related endobacteria within Verticillium dahliae.</title>
        <authorList>
            <person name="Zeng H."/>
        </authorList>
    </citation>
    <scope>NUCLEOTIDE SEQUENCE [LARGE SCALE GENOMIC DNA]</scope>
    <source>
        <strain evidence="1 2">TRM 44200</strain>
        <plasmid evidence="1 2">unnamed</plasmid>
    </source>
</reference>